<dbReference type="VEuPathDB" id="FungiDB:Z519_02353"/>
<dbReference type="HOGENOM" id="CLU_1555069_0_0_1"/>
<keyword evidence="2 5" id="KW-0812">Transmembrane</keyword>
<dbReference type="Proteomes" id="UP000053789">
    <property type="component" value="Unassembled WGS sequence"/>
</dbReference>
<keyword evidence="3 5" id="KW-1133">Transmembrane helix</keyword>
<dbReference type="RefSeq" id="XP_016623631.1">
    <property type="nucleotide sequence ID" value="XM_016760110.1"/>
</dbReference>
<name>A0A0D2GF29_CLAB1</name>
<dbReference type="GeneID" id="27695281"/>
<dbReference type="PANTHER" id="PTHR31465">
    <property type="entry name" value="PROTEIN RTA1-RELATED"/>
    <property type="match status" value="1"/>
</dbReference>
<keyword evidence="7" id="KW-1185">Reference proteome</keyword>
<evidence type="ECO:0000256" key="3">
    <source>
        <dbReference type="ARBA" id="ARBA00022989"/>
    </source>
</evidence>
<accession>A0A0D2GF29</accession>
<evidence type="ECO:0000313" key="6">
    <source>
        <dbReference type="EMBL" id="KIW96962.1"/>
    </source>
</evidence>
<dbReference type="InterPro" id="IPR007568">
    <property type="entry name" value="RTA1"/>
</dbReference>
<dbReference type="PANTHER" id="PTHR31465:SF15">
    <property type="entry name" value="LIPID TRANSPORTER ATNI-RELATED"/>
    <property type="match status" value="1"/>
</dbReference>
<evidence type="ECO:0000313" key="7">
    <source>
        <dbReference type="Proteomes" id="UP000053789"/>
    </source>
</evidence>
<evidence type="ECO:0000256" key="5">
    <source>
        <dbReference type="SAM" id="Phobius"/>
    </source>
</evidence>
<reference evidence="6" key="1">
    <citation type="submission" date="2015-01" db="EMBL/GenBank/DDBJ databases">
        <title>The Genome Sequence of Cladophialophora bantiana CBS 173.52.</title>
        <authorList>
            <consortium name="The Broad Institute Genomics Platform"/>
            <person name="Cuomo C."/>
            <person name="de Hoog S."/>
            <person name="Gorbushina A."/>
            <person name="Stielow B."/>
            <person name="Teixiera M."/>
            <person name="Abouelleil A."/>
            <person name="Chapman S.B."/>
            <person name="Priest M."/>
            <person name="Young S.K."/>
            <person name="Wortman J."/>
            <person name="Nusbaum C."/>
            <person name="Birren B."/>
        </authorList>
    </citation>
    <scope>NUCLEOTIDE SEQUENCE [LARGE SCALE GENOMIC DNA]</scope>
    <source>
        <strain evidence="6">CBS 173.52</strain>
    </source>
</reference>
<protein>
    <submittedName>
        <fullName evidence="6">Uncharacterized protein</fullName>
    </submittedName>
</protein>
<keyword evidence="4 5" id="KW-0472">Membrane</keyword>
<dbReference type="GO" id="GO:0016020">
    <property type="term" value="C:membrane"/>
    <property type="evidence" value="ECO:0007669"/>
    <property type="project" value="UniProtKB-SubCell"/>
</dbReference>
<feature type="transmembrane region" description="Helical" evidence="5">
    <location>
        <begin position="60"/>
        <end position="80"/>
    </location>
</feature>
<dbReference type="OrthoDB" id="4138613at2759"/>
<comment type="subcellular location">
    <subcellularLocation>
        <location evidence="1">Membrane</location>
        <topology evidence="1">Multi-pass membrane protein</topology>
    </subcellularLocation>
</comment>
<feature type="transmembrane region" description="Helical" evidence="5">
    <location>
        <begin position="27"/>
        <end position="48"/>
    </location>
</feature>
<dbReference type="Pfam" id="PF04479">
    <property type="entry name" value="RTA1"/>
    <property type="match status" value="1"/>
</dbReference>
<sequence>MIISRLVRCFLPKTKVFGLGGSVMEKIFVCCDIISFVAQIGGGLLTYSSKPNTAKTGVHTVDFGVVFQQALIVFFLALTVRTTQKIDWVMPRCRISKAAKTRIYAVQISLLLITYHILTLIVEFASGSGSSLNTYINNHEWCVYVFDAAPMLFALFCGEYLPSRKRAFHGEH</sequence>
<dbReference type="EMBL" id="KN846982">
    <property type="protein sequence ID" value="KIW96962.1"/>
    <property type="molecule type" value="Genomic_DNA"/>
</dbReference>
<gene>
    <name evidence="6" type="ORF">Z519_02353</name>
</gene>
<feature type="transmembrane region" description="Helical" evidence="5">
    <location>
        <begin position="101"/>
        <end position="121"/>
    </location>
</feature>
<evidence type="ECO:0000256" key="1">
    <source>
        <dbReference type="ARBA" id="ARBA00004141"/>
    </source>
</evidence>
<feature type="transmembrane region" description="Helical" evidence="5">
    <location>
        <begin position="141"/>
        <end position="161"/>
    </location>
</feature>
<proteinExistence type="predicted"/>
<evidence type="ECO:0000256" key="4">
    <source>
        <dbReference type="ARBA" id="ARBA00023136"/>
    </source>
</evidence>
<evidence type="ECO:0000256" key="2">
    <source>
        <dbReference type="ARBA" id="ARBA00022692"/>
    </source>
</evidence>
<organism evidence="6 7">
    <name type="scientific">Cladophialophora bantiana (strain ATCC 10958 / CBS 173.52 / CDC B-1940 / NIH 8579)</name>
    <name type="common">Xylohypha bantiana</name>
    <dbReference type="NCBI Taxonomy" id="1442370"/>
    <lineage>
        <taxon>Eukaryota</taxon>
        <taxon>Fungi</taxon>
        <taxon>Dikarya</taxon>
        <taxon>Ascomycota</taxon>
        <taxon>Pezizomycotina</taxon>
        <taxon>Eurotiomycetes</taxon>
        <taxon>Chaetothyriomycetidae</taxon>
        <taxon>Chaetothyriales</taxon>
        <taxon>Herpotrichiellaceae</taxon>
        <taxon>Cladophialophora</taxon>
    </lineage>
</organism>
<dbReference type="AlphaFoldDB" id="A0A0D2GF29"/>